<accession>A0A3P6TC78</accession>
<feature type="compositionally biased region" description="Polar residues" evidence="1">
    <location>
        <begin position="293"/>
        <end position="302"/>
    </location>
</feature>
<dbReference type="AlphaFoldDB" id="A0A3P6TC78"/>
<feature type="compositionally biased region" description="Polar residues" evidence="1">
    <location>
        <begin position="251"/>
        <end position="265"/>
    </location>
</feature>
<feature type="compositionally biased region" description="Basic and acidic residues" evidence="1">
    <location>
        <begin position="266"/>
        <end position="280"/>
    </location>
</feature>
<keyword evidence="3" id="KW-1185">Reference proteome</keyword>
<feature type="region of interest" description="Disordered" evidence="1">
    <location>
        <begin position="1"/>
        <end position="232"/>
    </location>
</feature>
<name>A0A3P6TC78_DIBLA</name>
<feature type="compositionally biased region" description="Basic and acidic residues" evidence="1">
    <location>
        <begin position="189"/>
        <end position="204"/>
    </location>
</feature>
<feature type="compositionally biased region" description="Basic and acidic residues" evidence="1">
    <location>
        <begin position="420"/>
        <end position="435"/>
    </location>
</feature>
<dbReference type="Proteomes" id="UP000281553">
    <property type="component" value="Unassembled WGS sequence"/>
</dbReference>
<organism evidence="2 3">
    <name type="scientific">Dibothriocephalus latus</name>
    <name type="common">Fish tapeworm</name>
    <name type="synonym">Diphyllobothrium latum</name>
    <dbReference type="NCBI Taxonomy" id="60516"/>
    <lineage>
        <taxon>Eukaryota</taxon>
        <taxon>Metazoa</taxon>
        <taxon>Spiralia</taxon>
        <taxon>Lophotrochozoa</taxon>
        <taxon>Platyhelminthes</taxon>
        <taxon>Cestoda</taxon>
        <taxon>Eucestoda</taxon>
        <taxon>Diphyllobothriidea</taxon>
        <taxon>Diphyllobothriidae</taxon>
        <taxon>Dibothriocephalus</taxon>
    </lineage>
</organism>
<evidence type="ECO:0000256" key="1">
    <source>
        <dbReference type="SAM" id="MobiDB-lite"/>
    </source>
</evidence>
<proteinExistence type="predicted"/>
<reference evidence="2 3" key="1">
    <citation type="submission" date="2018-11" db="EMBL/GenBank/DDBJ databases">
        <authorList>
            <consortium name="Pathogen Informatics"/>
        </authorList>
    </citation>
    <scope>NUCLEOTIDE SEQUENCE [LARGE SCALE GENOMIC DNA]</scope>
</reference>
<sequence length="522" mass="55730">MDTKNFSGQAKGRFAKETNPGASDSPLPREKSESNCRNDRGAPPPSEEKNQNGHPNDSTKDGKKSSNQGTSILAGNVNTSVRVPPPPAKKPNIPGHKLAEKSNTIASAPPMSEKKNQKGQPKDAIEDEKKSSNQGRSLSAGNANLSVRVPPPPAKKPNLPGHKLAEKTNTMASAPPMSEKKNQNGQPKDAPENGKKPSNQRDSKSAGNANLSARVPPPTAKKPSLNGQTQRTQEAGCSFCLKFGGTSMQTTEHNVAASVPSTPRETQQHEHNKVASKDAKTLSSPGPCKSAEETIQSASVPTTLRKLIAHHDQTTVASKAISREGIGRSAEKTHPTAGAPPPSEDKNQNGHPNDSTKDGKKSSNQGTSILAGKTNLSARVPPPPAIKPNLPGHKLAEKTNTIASEPQMSKKKNQNGQPKDAPDNEKKSSNQRDSKSAGNTNISARVPPPTAKKPNLNGQTQSALEAGCSFCSRFAGTPMPTTEVALQQEMKAICPICYRRINFRNKCERTSFEWNIRERNLQ</sequence>
<feature type="compositionally biased region" description="Basic and acidic residues" evidence="1">
    <location>
        <begin position="27"/>
        <end position="64"/>
    </location>
</feature>
<feature type="compositionally biased region" description="Polar residues" evidence="1">
    <location>
        <begin position="132"/>
        <end position="145"/>
    </location>
</feature>
<feature type="region of interest" description="Disordered" evidence="1">
    <location>
        <begin position="251"/>
        <end position="459"/>
    </location>
</feature>
<feature type="compositionally biased region" description="Polar residues" evidence="1">
    <location>
        <begin position="398"/>
        <end position="407"/>
    </location>
</feature>
<evidence type="ECO:0000313" key="2">
    <source>
        <dbReference type="EMBL" id="VDK78415.1"/>
    </source>
</evidence>
<feature type="compositionally biased region" description="Basic and acidic residues" evidence="1">
    <location>
        <begin position="321"/>
        <end position="334"/>
    </location>
</feature>
<dbReference type="EMBL" id="UYRU01042864">
    <property type="protein sequence ID" value="VDK78415.1"/>
    <property type="molecule type" value="Genomic_DNA"/>
</dbReference>
<gene>
    <name evidence="2" type="ORF">DILT_LOCUS2938</name>
</gene>
<feature type="compositionally biased region" description="Polar residues" evidence="1">
    <location>
        <begin position="65"/>
        <end position="81"/>
    </location>
</feature>
<feature type="compositionally biased region" description="Basic and acidic residues" evidence="1">
    <location>
        <begin position="112"/>
        <end position="131"/>
    </location>
</feature>
<protein>
    <submittedName>
        <fullName evidence="2">Uncharacterized protein</fullName>
    </submittedName>
</protein>
<evidence type="ECO:0000313" key="3">
    <source>
        <dbReference type="Proteomes" id="UP000281553"/>
    </source>
</evidence>
<feature type="compositionally biased region" description="Basic and acidic residues" evidence="1">
    <location>
        <begin position="343"/>
        <end position="361"/>
    </location>
</feature>